<feature type="compositionally biased region" description="Polar residues" evidence="1">
    <location>
        <begin position="178"/>
        <end position="190"/>
    </location>
</feature>
<sequence length="190" mass="22229">MSYPGHILYEKTGQAPAPSKDFHQLLVGETEVTLRGWKVSVRKDQRLIPPSQRKVSWDDFDEDTRMQSEISRIFGEETLSQVHALICGDWLIRLPVDLIIRLCGYIELQDIARMAQVCRKLRDVCCSDKLWENIYRAHCDTVTDQMISLAAEVGWKKLFFTNKLQLQKEMRRRDRQKNNPSNSENLFITE</sequence>
<dbReference type="EMBL" id="CACRXK020011484">
    <property type="protein sequence ID" value="CAB4021527.1"/>
    <property type="molecule type" value="Genomic_DNA"/>
</dbReference>
<reference evidence="2" key="1">
    <citation type="submission" date="2020-04" db="EMBL/GenBank/DDBJ databases">
        <authorList>
            <person name="Alioto T."/>
            <person name="Alioto T."/>
            <person name="Gomez Garrido J."/>
        </authorList>
    </citation>
    <scope>NUCLEOTIDE SEQUENCE</scope>
    <source>
        <strain evidence="2">A484AB</strain>
    </source>
</reference>
<dbReference type="AlphaFoldDB" id="A0A7D9J426"/>
<proteinExistence type="predicted"/>
<dbReference type="Proteomes" id="UP001152795">
    <property type="component" value="Unassembled WGS sequence"/>
</dbReference>
<gene>
    <name evidence="2" type="ORF">PACLA_8A027860</name>
</gene>
<dbReference type="PROSITE" id="PS50181">
    <property type="entry name" value="FBOX"/>
    <property type="match status" value="1"/>
</dbReference>
<dbReference type="GO" id="GO:0019005">
    <property type="term" value="C:SCF ubiquitin ligase complex"/>
    <property type="evidence" value="ECO:0007669"/>
    <property type="project" value="TreeGrafter"/>
</dbReference>
<evidence type="ECO:0000313" key="2">
    <source>
        <dbReference type="EMBL" id="CAB4021527.1"/>
    </source>
</evidence>
<evidence type="ECO:0000313" key="3">
    <source>
        <dbReference type="Proteomes" id="UP001152795"/>
    </source>
</evidence>
<dbReference type="InterPro" id="IPR052301">
    <property type="entry name" value="SCF_F-box/WD-repeat"/>
</dbReference>
<comment type="caution">
    <text evidence="2">The sequence shown here is derived from an EMBL/GenBank/DDBJ whole genome shotgun (WGS) entry which is preliminary data.</text>
</comment>
<dbReference type="PANTHER" id="PTHR14381:SF1">
    <property type="entry name" value="F-BOX_WD REPEAT-CONTAINING PROTEIN 4"/>
    <property type="match status" value="1"/>
</dbReference>
<protein>
    <submittedName>
        <fullName evidence="2">F-box only 36-like</fullName>
    </submittedName>
</protein>
<dbReference type="Pfam" id="PF12937">
    <property type="entry name" value="F-box-like"/>
    <property type="match status" value="1"/>
</dbReference>
<keyword evidence="3" id="KW-1185">Reference proteome</keyword>
<evidence type="ECO:0000256" key="1">
    <source>
        <dbReference type="SAM" id="MobiDB-lite"/>
    </source>
</evidence>
<dbReference type="SUPFAM" id="SSF81383">
    <property type="entry name" value="F-box domain"/>
    <property type="match status" value="1"/>
</dbReference>
<dbReference type="SMART" id="SM00256">
    <property type="entry name" value="FBOX"/>
    <property type="match status" value="1"/>
</dbReference>
<dbReference type="Gene3D" id="1.20.1280.50">
    <property type="match status" value="1"/>
</dbReference>
<dbReference type="InterPro" id="IPR036047">
    <property type="entry name" value="F-box-like_dom_sf"/>
</dbReference>
<dbReference type="InterPro" id="IPR001810">
    <property type="entry name" value="F-box_dom"/>
</dbReference>
<feature type="region of interest" description="Disordered" evidence="1">
    <location>
        <begin position="171"/>
        <end position="190"/>
    </location>
</feature>
<dbReference type="OrthoDB" id="3219396at2759"/>
<organism evidence="2 3">
    <name type="scientific">Paramuricea clavata</name>
    <name type="common">Red gorgonian</name>
    <name type="synonym">Violescent sea-whip</name>
    <dbReference type="NCBI Taxonomy" id="317549"/>
    <lineage>
        <taxon>Eukaryota</taxon>
        <taxon>Metazoa</taxon>
        <taxon>Cnidaria</taxon>
        <taxon>Anthozoa</taxon>
        <taxon>Octocorallia</taxon>
        <taxon>Malacalcyonacea</taxon>
        <taxon>Plexauridae</taxon>
        <taxon>Paramuricea</taxon>
    </lineage>
</organism>
<dbReference type="PANTHER" id="PTHR14381">
    <property type="entry name" value="DACTYLIN"/>
    <property type="match status" value="1"/>
</dbReference>
<name>A0A7D9J426_PARCT</name>
<dbReference type="GO" id="GO:0031146">
    <property type="term" value="P:SCF-dependent proteasomal ubiquitin-dependent protein catabolic process"/>
    <property type="evidence" value="ECO:0007669"/>
    <property type="project" value="TreeGrafter"/>
</dbReference>
<accession>A0A7D9J426</accession>